<name>A0A0R1KWS9_9LACO</name>
<dbReference type="PATRIC" id="fig|1423808.3.peg.571"/>
<dbReference type="GO" id="GO:0005886">
    <property type="term" value="C:plasma membrane"/>
    <property type="evidence" value="ECO:0007669"/>
    <property type="project" value="UniProtKB-SubCell"/>
</dbReference>
<dbReference type="InterPro" id="IPR000522">
    <property type="entry name" value="ABC_transptr_permease_BtuC"/>
</dbReference>
<feature type="transmembrane region" description="Helical" evidence="13">
    <location>
        <begin position="7"/>
        <end position="30"/>
    </location>
</feature>
<reference evidence="14 15" key="1">
    <citation type="journal article" date="2015" name="Genome Announc.">
        <title>Expanding the biotechnology potential of lactobacilli through comparative genomics of 213 strains and associated genera.</title>
        <authorList>
            <person name="Sun Z."/>
            <person name="Harris H.M."/>
            <person name="McCann A."/>
            <person name="Guo C."/>
            <person name="Argimon S."/>
            <person name="Zhang W."/>
            <person name="Yang X."/>
            <person name="Jeffery I.B."/>
            <person name="Cooney J.C."/>
            <person name="Kagawa T.F."/>
            <person name="Liu W."/>
            <person name="Song Y."/>
            <person name="Salvetti E."/>
            <person name="Wrobel A."/>
            <person name="Rasinkangas P."/>
            <person name="Parkhill J."/>
            <person name="Rea M.C."/>
            <person name="O'Sullivan O."/>
            <person name="Ritari J."/>
            <person name="Douillard F.P."/>
            <person name="Paul Ross R."/>
            <person name="Yang R."/>
            <person name="Briner A.E."/>
            <person name="Felis G.E."/>
            <person name="de Vos W.M."/>
            <person name="Barrangou R."/>
            <person name="Klaenhammer T.R."/>
            <person name="Caufield P.W."/>
            <person name="Cui Y."/>
            <person name="Zhang H."/>
            <person name="O'Toole P.W."/>
        </authorList>
    </citation>
    <scope>NUCLEOTIDE SEQUENCE [LARGE SCALE GENOMIC DNA]</scope>
    <source>
        <strain evidence="14 15">DSM 19904</strain>
    </source>
</reference>
<feature type="transmembrane region" description="Helical" evidence="13">
    <location>
        <begin position="83"/>
        <end position="106"/>
    </location>
</feature>
<evidence type="ECO:0000256" key="2">
    <source>
        <dbReference type="ARBA" id="ARBA00007935"/>
    </source>
</evidence>
<feature type="transmembrane region" description="Helical" evidence="13">
    <location>
        <begin position="141"/>
        <end position="161"/>
    </location>
</feature>
<keyword evidence="6 13" id="KW-0812">Transmembrane</keyword>
<evidence type="ECO:0000256" key="8">
    <source>
        <dbReference type="ARBA" id="ARBA00023004"/>
    </source>
</evidence>
<evidence type="ECO:0000256" key="1">
    <source>
        <dbReference type="ARBA" id="ARBA00004651"/>
    </source>
</evidence>
<comment type="caution">
    <text evidence="14">The sequence shown here is derived from an EMBL/GenBank/DDBJ whole genome shotgun (WGS) entry which is preliminary data.</text>
</comment>
<evidence type="ECO:0000256" key="5">
    <source>
        <dbReference type="ARBA" id="ARBA00022475"/>
    </source>
</evidence>
<proteinExistence type="inferred from homology"/>
<organism evidence="14 15">
    <name type="scientific">Lentilactobacillus sunkii DSM 19904</name>
    <dbReference type="NCBI Taxonomy" id="1423808"/>
    <lineage>
        <taxon>Bacteria</taxon>
        <taxon>Bacillati</taxon>
        <taxon>Bacillota</taxon>
        <taxon>Bacilli</taxon>
        <taxon>Lactobacillales</taxon>
        <taxon>Lactobacillaceae</taxon>
        <taxon>Lentilactobacillus</taxon>
    </lineage>
</organism>
<accession>A0A0R1KWS9</accession>
<dbReference type="SUPFAM" id="SSF81345">
    <property type="entry name" value="ABC transporter involved in vitamin B12 uptake, BtuC"/>
    <property type="match status" value="1"/>
</dbReference>
<feature type="transmembrane region" description="Helical" evidence="13">
    <location>
        <begin position="264"/>
        <end position="286"/>
    </location>
</feature>
<evidence type="ECO:0000256" key="10">
    <source>
        <dbReference type="ARBA" id="ARBA00025320"/>
    </source>
</evidence>
<evidence type="ECO:0000256" key="6">
    <source>
        <dbReference type="ARBA" id="ARBA00022692"/>
    </source>
</evidence>
<dbReference type="Pfam" id="PF01032">
    <property type="entry name" value="FecCD"/>
    <property type="match status" value="1"/>
</dbReference>
<dbReference type="InterPro" id="IPR037294">
    <property type="entry name" value="ABC_BtuC-like"/>
</dbReference>
<evidence type="ECO:0000256" key="4">
    <source>
        <dbReference type="ARBA" id="ARBA00022448"/>
    </source>
</evidence>
<protein>
    <recommendedName>
        <fullName evidence="3">Probable heme-iron transport system permease protein IsdF</fullName>
    </recommendedName>
    <alternativeName>
        <fullName evidence="12">Iron-regulated surface determinant protein F</fullName>
    </alternativeName>
    <alternativeName>
        <fullName evidence="11">Staphylococcal iron-regulated protein G</fullName>
    </alternativeName>
</protein>
<keyword evidence="8" id="KW-0408">Iron</keyword>
<gene>
    <name evidence="14" type="ORF">FD17_GL000564</name>
</gene>
<feature type="transmembrane region" description="Helical" evidence="13">
    <location>
        <begin position="50"/>
        <end position="71"/>
    </location>
</feature>
<dbReference type="AlphaFoldDB" id="A0A0R1KWS9"/>
<comment type="function">
    <text evidence="10">Part of the binding-protein-dependent transport system for heme-iron. Responsible for the translocation of the substrate across the membrane.</text>
</comment>
<evidence type="ECO:0000256" key="12">
    <source>
        <dbReference type="ARBA" id="ARBA00031465"/>
    </source>
</evidence>
<comment type="similarity">
    <text evidence="2">Belongs to the binding-protein-dependent transport system permease family. FecCD subfamily.</text>
</comment>
<keyword evidence="5" id="KW-1003">Cell membrane</keyword>
<evidence type="ECO:0000256" key="9">
    <source>
        <dbReference type="ARBA" id="ARBA00023136"/>
    </source>
</evidence>
<keyword evidence="7 13" id="KW-1133">Transmembrane helix</keyword>
<evidence type="ECO:0000313" key="15">
    <source>
        <dbReference type="Proteomes" id="UP000051581"/>
    </source>
</evidence>
<feature type="transmembrane region" description="Helical" evidence="13">
    <location>
        <begin position="181"/>
        <end position="202"/>
    </location>
</feature>
<dbReference type="GO" id="GO:0022857">
    <property type="term" value="F:transmembrane transporter activity"/>
    <property type="evidence" value="ECO:0007669"/>
    <property type="project" value="InterPro"/>
</dbReference>
<dbReference type="EMBL" id="AZEA01000012">
    <property type="protein sequence ID" value="KRK88086.1"/>
    <property type="molecule type" value="Genomic_DNA"/>
</dbReference>
<comment type="subcellular location">
    <subcellularLocation>
        <location evidence="1">Cell membrane</location>
        <topology evidence="1">Multi-pass membrane protein</topology>
    </subcellularLocation>
</comment>
<sequence length="321" mass="34377">MSKAEKVWYSIILVMLVITILVSMMVGASFIPLNQVMDAFKGDNPNQLDILINIRFPRILAVMICGGMLAVAGAASQAAFRNVLADPSILGVTSAADFFIMVGAMLLPAFPAGKFIFSILGGLFALFLLTRGPALKSPYRLIIIGVAMMLTFTGFEQLFSSGFGGQSAGSFNGITWSQTEVLLFLGVSGMAVAVIISPWANYLKLSTEQLQTRGVSASFMRVSLLLVVVYLSSSVSSVVGTIPFMGIVVPNVVRYLVGRDYQTVIPLSMLLGAWLLLVVDTIGRIVVLPSELSAAVIMTVIGGPFLIMMLQRKNFNGIKSS</sequence>
<keyword evidence="15" id="KW-1185">Reference proteome</keyword>
<dbReference type="OrthoDB" id="9811721at2"/>
<keyword evidence="9 13" id="KW-0472">Membrane</keyword>
<feature type="transmembrane region" description="Helical" evidence="13">
    <location>
        <begin position="292"/>
        <end position="310"/>
    </location>
</feature>
<dbReference type="PANTHER" id="PTHR30472">
    <property type="entry name" value="FERRIC ENTEROBACTIN TRANSPORT SYSTEM PERMEASE PROTEIN"/>
    <property type="match status" value="1"/>
</dbReference>
<evidence type="ECO:0000313" key="14">
    <source>
        <dbReference type="EMBL" id="KRK88086.1"/>
    </source>
</evidence>
<evidence type="ECO:0000256" key="11">
    <source>
        <dbReference type="ARBA" id="ARBA00031149"/>
    </source>
</evidence>
<keyword evidence="4" id="KW-0813">Transport</keyword>
<feature type="transmembrane region" description="Helical" evidence="13">
    <location>
        <begin position="112"/>
        <end position="129"/>
    </location>
</feature>
<evidence type="ECO:0000256" key="7">
    <source>
        <dbReference type="ARBA" id="ARBA00022989"/>
    </source>
</evidence>
<evidence type="ECO:0000256" key="3">
    <source>
        <dbReference type="ARBA" id="ARBA00018524"/>
    </source>
</evidence>
<dbReference type="Proteomes" id="UP000051581">
    <property type="component" value="Unassembled WGS sequence"/>
</dbReference>
<dbReference type="GO" id="GO:0033214">
    <property type="term" value="P:siderophore-iron import into cell"/>
    <property type="evidence" value="ECO:0007669"/>
    <property type="project" value="TreeGrafter"/>
</dbReference>
<dbReference type="RefSeq" id="WP_057825382.1">
    <property type="nucleotide sequence ID" value="NZ_AZEA01000012.1"/>
</dbReference>
<evidence type="ECO:0000256" key="13">
    <source>
        <dbReference type="SAM" id="Phobius"/>
    </source>
</evidence>
<dbReference type="PANTHER" id="PTHR30472:SF21">
    <property type="entry name" value="HEME-IRON TRANSPORT SYSTEM PERMEASE PROTEIN ISDF-RELATED"/>
    <property type="match status" value="1"/>
</dbReference>
<dbReference type="Gene3D" id="1.10.3470.10">
    <property type="entry name" value="ABC transporter involved in vitamin B12 uptake, BtuC"/>
    <property type="match status" value="1"/>
</dbReference>